<evidence type="ECO:0000313" key="2">
    <source>
        <dbReference type="EMBL" id="KAA1102616.1"/>
    </source>
</evidence>
<evidence type="ECO:0000256" key="1">
    <source>
        <dbReference type="SAM" id="MobiDB-lite"/>
    </source>
</evidence>
<gene>
    <name evidence="2" type="ORF">PGTUg99_024471</name>
</gene>
<evidence type="ECO:0000313" key="3">
    <source>
        <dbReference type="Proteomes" id="UP000325313"/>
    </source>
</evidence>
<protein>
    <submittedName>
        <fullName evidence="2">Uncharacterized protein</fullName>
    </submittedName>
</protein>
<comment type="caution">
    <text evidence="2">The sequence shown here is derived from an EMBL/GenBank/DDBJ whole genome shotgun (WGS) entry which is preliminary data.</text>
</comment>
<proteinExistence type="predicted"/>
<feature type="region of interest" description="Disordered" evidence="1">
    <location>
        <begin position="99"/>
        <end position="119"/>
    </location>
</feature>
<dbReference type="EMBL" id="VDEP01000337">
    <property type="protein sequence ID" value="KAA1102616.1"/>
    <property type="molecule type" value="Genomic_DNA"/>
</dbReference>
<accession>A0A5B0PNT7</accession>
<dbReference type="PANTHER" id="PTHR34862:SF1">
    <property type="entry name" value="SPARK DOMAIN-CONTAINING PROTEIN"/>
    <property type="match status" value="1"/>
</dbReference>
<organism evidence="2 3">
    <name type="scientific">Puccinia graminis f. sp. tritici</name>
    <dbReference type="NCBI Taxonomy" id="56615"/>
    <lineage>
        <taxon>Eukaryota</taxon>
        <taxon>Fungi</taxon>
        <taxon>Dikarya</taxon>
        <taxon>Basidiomycota</taxon>
        <taxon>Pucciniomycotina</taxon>
        <taxon>Pucciniomycetes</taxon>
        <taxon>Pucciniales</taxon>
        <taxon>Pucciniaceae</taxon>
        <taxon>Puccinia</taxon>
    </lineage>
</organism>
<reference evidence="2 3" key="1">
    <citation type="submission" date="2019-05" db="EMBL/GenBank/DDBJ databases">
        <title>Emergence of the Ug99 lineage of the wheat stem rust pathogen through somatic hybridization.</title>
        <authorList>
            <person name="Li F."/>
            <person name="Upadhyaya N.M."/>
            <person name="Sperschneider J."/>
            <person name="Matny O."/>
            <person name="Nguyen-Phuc H."/>
            <person name="Mago R."/>
            <person name="Raley C."/>
            <person name="Miller M.E."/>
            <person name="Silverstein K.A.T."/>
            <person name="Henningsen E."/>
            <person name="Hirsch C.D."/>
            <person name="Visser B."/>
            <person name="Pretorius Z.A."/>
            <person name="Steffenson B.J."/>
            <person name="Schwessinger B."/>
            <person name="Dodds P.N."/>
            <person name="Figueroa M."/>
        </authorList>
    </citation>
    <scope>NUCLEOTIDE SEQUENCE [LARGE SCALE GENOMIC DNA]</scope>
    <source>
        <strain evidence="2 3">Ug99</strain>
    </source>
</reference>
<dbReference type="PANTHER" id="PTHR34862">
    <property type="entry name" value="SPARK DOMAIN-CONTAINING PROTEIN"/>
    <property type="match status" value="1"/>
</dbReference>
<dbReference type="AlphaFoldDB" id="A0A5B0PNT7"/>
<dbReference type="Proteomes" id="UP000325313">
    <property type="component" value="Unassembled WGS sequence"/>
</dbReference>
<sequence length="350" mass="35244">MYLCDEKKCGEECSIDSVLIDSFNKTILPSCFVNPPQLFIQRTPLNLPKKNNNPSTQTRKFLIANHPIMFSLSLSTTLLVLSMGGNQFVVNGQAATNASGSTTREGGAGSSSSSPSSAMGLASGLSPGCQAAAGGLLTSDFGACSNIMGLVSVIGASGSVIPPLTNWISGVCSASPCSADTLKQANQTVSSGCSSDIQKGSGIAMALQTIVSNYNGAKDLLCTQYTSNSTFCVPSILGNVQTATGQNITISEVTSLLSGSMTPAGQAFANVPSGTYCTDCGHALVTQSAAFLASSNGAGSSGNASSGGAMSSISNTCGASFTDGKLPSTVRVANKNAADNAKNSAALIMT</sequence>
<name>A0A5B0PNT7_PUCGR</name>